<reference evidence="7" key="1">
    <citation type="journal article" date="2019" name="Int. J. Syst. Evol. Microbiol.">
        <title>The Global Catalogue of Microorganisms (GCM) 10K type strain sequencing project: providing services to taxonomists for standard genome sequencing and annotation.</title>
        <authorList>
            <consortium name="The Broad Institute Genomics Platform"/>
            <consortium name="The Broad Institute Genome Sequencing Center for Infectious Disease"/>
            <person name="Wu L."/>
            <person name="Ma J."/>
        </authorList>
    </citation>
    <scope>NUCLEOTIDE SEQUENCE [LARGE SCALE GENOMIC DNA]</scope>
    <source>
        <strain evidence="7">CGMCC 1.13718</strain>
    </source>
</reference>
<accession>A0ABW1YQ27</accession>
<evidence type="ECO:0000313" key="7">
    <source>
        <dbReference type="Proteomes" id="UP001596425"/>
    </source>
</evidence>
<keyword evidence="2" id="KW-0479">Metal-binding</keyword>
<gene>
    <name evidence="6" type="ORF">ACFQBM_09290</name>
</gene>
<dbReference type="InterPro" id="IPR001279">
    <property type="entry name" value="Metallo-B-lactamas"/>
</dbReference>
<comment type="caution">
    <text evidence="6">The sequence shown here is derived from an EMBL/GenBank/DDBJ whole genome shotgun (WGS) entry which is preliminary data.</text>
</comment>
<keyword evidence="3" id="KW-0378">Hydrolase</keyword>
<dbReference type="PROSITE" id="PS00743">
    <property type="entry name" value="BETA_LACTAMASE_B_1"/>
    <property type="match status" value="1"/>
</dbReference>
<comment type="cofactor">
    <cofactor evidence="1">
        <name>Zn(2+)</name>
        <dbReference type="ChEBI" id="CHEBI:29105"/>
    </cofactor>
</comment>
<name>A0ABW1YQ27_9GAMM</name>
<evidence type="ECO:0000256" key="1">
    <source>
        <dbReference type="ARBA" id="ARBA00001947"/>
    </source>
</evidence>
<evidence type="ECO:0000256" key="2">
    <source>
        <dbReference type="ARBA" id="ARBA00022723"/>
    </source>
</evidence>
<feature type="domain" description="Metallo-beta-lactamase" evidence="5">
    <location>
        <begin position="3"/>
        <end position="58"/>
    </location>
</feature>
<dbReference type="RefSeq" id="WP_377483999.1">
    <property type="nucleotide sequence ID" value="NZ_JBHSVR010000001.1"/>
</dbReference>
<evidence type="ECO:0000256" key="3">
    <source>
        <dbReference type="ARBA" id="ARBA00022801"/>
    </source>
</evidence>
<dbReference type="Pfam" id="PF00753">
    <property type="entry name" value="Lactamase_B"/>
    <property type="match status" value="1"/>
</dbReference>
<evidence type="ECO:0000313" key="6">
    <source>
        <dbReference type="EMBL" id="MFC6633474.1"/>
    </source>
</evidence>
<dbReference type="SUPFAM" id="SSF56281">
    <property type="entry name" value="Metallo-hydrolase/oxidoreductase"/>
    <property type="match status" value="1"/>
</dbReference>
<protein>
    <submittedName>
        <fullName evidence="6">MBL fold metallo-hydrolase</fullName>
    </submittedName>
</protein>
<keyword evidence="7" id="KW-1185">Reference proteome</keyword>
<keyword evidence="4" id="KW-0862">Zinc</keyword>
<dbReference type="Gene3D" id="3.60.15.10">
    <property type="entry name" value="Ribonuclease Z/Hydroxyacylglutathione hydrolase-like"/>
    <property type="match status" value="1"/>
</dbReference>
<dbReference type="EMBL" id="JBHSVR010000001">
    <property type="protein sequence ID" value="MFC6633474.1"/>
    <property type="molecule type" value="Genomic_DNA"/>
</dbReference>
<organism evidence="6 7">
    <name type="scientific">Microbulbifer taiwanensis</name>
    <dbReference type="NCBI Taxonomy" id="986746"/>
    <lineage>
        <taxon>Bacteria</taxon>
        <taxon>Pseudomonadati</taxon>
        <taxon>Pseudomonadota</taxon>
        <taxon>Gammaproteobacteria</taxon>
        <taxon>Cellvibrionales</taxon>
        <taxon>Microbulbiferaceae</taxon>
        <taxon>Microbulbifer</taxon>
    </lineage>
</organism>
<proteinExistence type="predicted"/>
<evidence type="ECO:0000256" key="4">
    <source>
        <dbReference type="ARBA" id="ARBA00022833"/>
    </source>
</evidence>
<dbReference type="Proteomes" id="UP001596425">
    <property type="component" value="Unassembled WGS sequence"/>
</dbReference>
<sequence>MGLLKTTKGIILVDPIPGSEHLDALNTAVKNLIGEPVSFILSTHEHSDHSGGNTYFSDMGGILLDDAANFTEIYRLLFKSHPDEYKVFLTQKVTVFLLVMFTIPIGIQHSMLEECPELTIQLKQF</sequence>
<evidence type="ECO:0000259" key="5">
    <source>
        <dbReference type="Pfam" id="PF00753"/>
    </source>
</evidence>
<dbReference type="InterPro" id="IPR001018">
    <property type="entry name" value="Beta-lactamase_class-B_CS"/>
</dbReference>
<dbReference type="InterPro" id="IPR036866">
    <property type="entry name" value="RibonucZ/Hydroxyglut_hydro"/>
</dbReference>